<feature type="compositionally biased region" description="Basic and acidic residues" evidence="1">
    <location>
        <begin position="1"/>
        <end position="10"/>
    </location>
</feature>
<organism evidence="2 3">
    <name type="scientific">Mesorhizobium plurifarium</name>
    <dbReference type="NCBI Taxonomy" id="69974"/>
    <lineage>
        <taxon>Bacteria</taxon>
        <taxon>Pseudomonadati</taxon>
        <taxon>Pseudomonadota</taxon>
        <taxon>Alphaproteobacteria</taxon>
        <taxon>Hyphomicrobiales</taxon>
        <taxon>Phyllobacteriaceae</taxon>
        <taxon>Mesorhizobium</taxon>
    </lineage>
</organism>
<sequence length="67" mass="7873">MGQSAGERRPSTTRKKQNRRREGRRFGVRSTQELDYISIRQLTRIVAELRLSRLISFTQTCCAIFLE</sequence>
<reference evidence="3" key="1">
    <citation type="submission" date="2014-08" db="EMBL/GenBank/DDBJ databases">
        <authorList>
            <person name="Edwards T."/>
        </authorList>
    </citation>
    <scope>NUCLEOTIDE SEQUENCE [LARGE SCALE GENOMIC DNA]</scope>
</reference>
<dbReference type="Proteomes" id="UP000182888">
    <property type="component" value="Unassembled WGS sequence"/>
</dbReference>
<gene>
    <name evidence="2" type="ORF">MPL1032_270147</name>
</gene>
<name>A0A0K2W252_MESPL</name>
<accession>A0A0K2W252</accession>
<proteinExistence type="predicted"/>
<protein>
    <submittedName>
        <fullName evidence="2">Uncharacterized protein</fullName>
    </submittedName>
</protein>
<evidence type="ECO:0000256" key="1">
    <source>
        <dbReference type="SAM" id="MobiDB-lite"/>
    </source>
</evidence>
<dbReference type="EMBL" id="CCND01000020">
    <property type="protein sequence ID" value="CDX59852.1"/>
    <property type="molecule type" value="Genomic_DNA"/>
</dbReference>
<feature type="region of interest" description="Disordered" evidence="1">
    <location>
        <begin position="1"/>
        <end position="27"/>
    </location>
</feature>
<dbReference type="AlphaFoldDB" id="A0A0K2W252"/>
<evidence type="ECO:0000313" key="3">
    <source>
        <dbReference type="Proteomes" id="UP000182888"/>
    </source>
</evidence>
<feature type="compositionally biased region" description="Basic residues" evidence="1">
    <location>
        <begin position="11"/>
        <end position="27"/>
    </location>
</feature>
<evidence type="ECO:0000313" key="2">
    <source>
        <dbReference type="EMBL" id="CDX59852.1"/>
    </source>
</evidence>